<keyword evidence="3" id="KW-0238">DNA-binding</keyword>
<reference evidence="8 9" key="1">
    <citation type="submission" date="2020-04" db="EMBL/GenBank/DDBJ databases">
        <authorList>
            <person name="Hitch T.C.A."/>
            <person name="Wylensek D."/>
            <person name="Clavel T."/>
        </authorList>
    </citation>
    <scope>NUCLEOTIDE SEQUENCE [LARGE SCALE GENOMIC DNA]</scope>
    <source>
        <strain evidence="8 9">PG-130-P53-12</strain>
    </source>
</reference>
<feature type="modified residue" description="4-aspartylphosphate" evidence="5">
    <location>
        <position position="55"/>
    </location>
</feature>
<dbReference type="Pfam" id="PF00196">
    <property type="entry name" value="GerE"/>
    <property type="match status" value="1"/>
</dbReference>
<dbReference type="InterPro" id="IPR011006">
    <property type="entry name" value="CheY-like_superfamily"/>
</dbReference>
<comment type="caution">
    <text evidence="8">The sequence shown here is derived from an EMBL/GenBank/DDBJ whole genome shotgun (WGS) entry which is preliminary data.</text>
</comment>
<dbReference type="SUPFAM" id="SSF46894">
    <property type="entry name" value="C-terminal effector domain of the bipartite response regulators"/>
    <property type="match status" value="1"/>
</dbReference>
<keyword evidence="4" id="KW-0804">Transcription</keyword>
<dbReference type="AlphaFoldDB" id="A0A848BEF2"/>
<dbReference type="Pfam" id="PF00072">
    <property type="entry name" value="Response_reg"/>
    <property type="match status" value="1"/>
</dbReference>
<evidence type="ECO:0000256" key="2">
    <source>
        <dbReference type="ARBA" id="ARBA00023015"/>
    </source>
</evidence>
<dbReference type="SUPFAM" id="SSF52172">
    <property type="entry name" value="CheY-like"/>
    <property type="match status" value="1"/>
</dbReference>
<dbReference type="CDD" id="cd06170">
    <property type="entry name" value="LuxR_C_like"/>
    <property type="match status" value="1"/>
</dbReference>
<keyword evidence="2" id="KW-0805">Transcription regulation</keyword>
<dbReference type="PROSITE" id="PS50043">
    <property type="entry name" value="HTH_LUXR_2"/>
    <property type="match status" value="1"/>
</dbReference>
<sequence length="223" mass="24922">MAIKILIADDHALLRQGIKRVLNFEDDLEVVGEAEDGQETLARTLVLQPDILLLDLNMPGLSGLEVTKQLQAAKCKTKIIALTIHDSDNYVLEMLKNGALGYLLKDVEPSVLIKAIHVVNEGNAFVYPKLSERLFGGAAEGEDLTEKAREMWRESRSERLTTREMDVLACIAKGFSNQDIAQALCVSEKTVKNHLTNIFRKLNVNDRTQALVYVLKHKIISLE</sequence>
<dbReference type="InterPro" id="IPR016032">
    <property type="entry name" value="Sig_transdc_resp-reg_C-effctor"/>
</dbReference>
<name>A0A848BEF2_9FIRM</name>
<dbReference type="PANTHER" id="PTHR43214">
    <property type="entry name" value="TWO-COMPONENT RESPONSE REGULATOR"/>
    <property type="match status" value="1"/>
</dbReference>
<evidence type="ECO:0000256" key="3">
    <source>
        <dbReference type="ARBA" id="ARBA00023125"/>
    </source>
</evidence>
<dbReference type="Gene3D" id="3.40.50.2300">
    <property type="match status" value="1"/>
</dbReference>
<dbReference type="PROSITE" id="PS50110">
    <property type="entry name" value="RESPONSE_REGULATORY"/>
    <property type="match status" value="1"/>
</dbReference>
<dbReference type="PRINTS" id="PR00038">
    <property type="entry name" value="HTHLUXR"/>
</dbReference>
<evidence type="ECO:0000259" key="6">
    <source>
        <dbReference type="PROSITE" id="PS50043"/>
    </source>
</evidence>
<dbReference type="InterPro" id="IPR000792">
    <property type="entry name" value="Tscrpt_reg_LuxR_C"/>
</dbReference>
<organism evidence="8 9">
    <name type="scientific">Selenomonas bovis</name>
    <dbReference type="NCBI Taxonomy" id="416586"/>
    <lineage>
        <taxon>Bacteria</taxon>
        <taxon>Bacillati</taxon>
        <taxon>Bacillota</taxon>
        <taxon>Negativicutes</taxon>
        <taxon>Selenomonadales</taxon>
        <taxon>Selenomonadaceae</taxon>
        <taxon>Selenomonas</taxon>
    </lineage>
</organism>
<feature type="domain" description="Response regulatory" evidence="7">
    <location>
        <begin position="4"/>
        <end position="120"/>
    </location>
</feature>
<dbReference type="GO" id="GO:0003677">
    <property type="term" value="F:DNA binding"/>
    <property type="evidence" value="ECO:0007669"/>
    <property type="project" value="UniProtKB-KW"/>
</dbReference>
<dbReference type="InterPro" id="IPR001789">
    <property type="entry name" value="Sig_transdc_resp-reg_receiver"/>
</dbReference>
<gene>
    <name evidence="8" type="ORF">HF878_08940</name>
</gene>
<dbReference type="InterPro" id="IPR039420">
    <property type="entry name" value="WalR-like"/>
</dbReference>
<evidence type="ECO:0000256" key="1">
    <source>
        <dbReference type="ARBA" id="ARBA00022553"/>
    </source>
</evidence>
<evidence type="ECO:0000256" key="4">
    <source>
        <dbReference type="ARBA" id="ARBA00023163"/>
    </source>
</evidence>
<dbReference type="RefSeq" id="WP_019542340.1">
    <property type="nucleotide sequence ID" value="NZ_DBGAXS010000073.1"/>
</dbReference>
<dbReference type="GO" id="GO:0000160">
    <property type="term" value="P:phosphorelay signal transduction system"/>
    <property type="evidence" value="ECO:0007669"/>
    <property type="project" value="InterPro"/>
</dbReference>
<dbReference type="EMBL" id="JABAFA010000039">
    <property type="protein sequence ID" value="NMD99587.1"/>
    <property type="molecule type" value="Genomic_DNA"/>
</dbReference>
<dbReference type="SMART" id="SM00421">
    <property type="entry name" value="HTH_LUXR"/>
    <property type="match status" value="1"/>
</dbReference>
<evidence type="ECO:0000259" key="7">
    <source>
        <dbReference type="PROSITE" id="PS50110"/>
    </source>
</evidence>
<dbReference type="CDD" id="cd17535">
    <property type="entry name" value="REC_NarL-like"/>
    <property type="match status" value="1"/>
</dbReference>
<proteinExistence type="predicted"/>
<dbReference type="PROSITE" id="PS00622">
    <property type="entry name" value="HTH_LUXR_1"/>
    <property type="match status" value="1"/>
</dbReference>
<protein>
    <submittedName>
        <fullName evidence="8">Response regulator transcription factor</fullName>
    </submittedName>
</protein>
<evidence type="ECO:0000313" key="9">
    <source>
        <dbReference type="Proteomes" id="UP000543804"/>
    </source>
</evidence>
<feature type="domain" description="HTH luxR-type" evidence="6">
    <location>
        <begin position="153"/>
        <end position="218"/>
    </location>
</feature>
<keyword evidence="9" id="KW-1185">Reference proteome</keyword>
<keyword evidence="1 5" id="KW-0597">Phosphoprotein</keyword>
<dbReference type="Proteomes" id="UP000543804">
    <property type="component" value="Unassembled WGS sequence"/>
</dbReference>
<dbReference type="InterPro" id="IPR058245">
    <property type="entry name" value="NreC/VraR/RcsB-like_REC"/>
</dbReference>
<accession>A0A848BEF2</accession>
<evidence type="ECO:0000256" key="5">
    <source>
        <dbReference type="PROSITE-ProRule" id="PRU00169"/>
    </source>
</evidence>
<dbReference type="SMART" id="SM00448">
    <property type="entry name" value="REC"/>
    <property type="match status" value="1"/>
</dbReference>
<dbReference type="GO" id="GO:0006355">
    <property type="term" value="P:regulation of DNA-templated transcription"/>
    <property type="evidence" value="ECO:0007669"/>
    <property type="project" value="InterPro"/>
</dbReference>
<evidence type="ECO:0000313" key="8">
    <source>
        <dbReference type="EMBL" id="NMD99587.1"/>
    </source>
</evidence>